<reference evidence="1" key="1">
    <citation type="submission" date="2019-03" db="EMBL/GenBank/DDBJ databases">
        <title>Genome sequencing and reference-guided assembly of Black Bengal Goat (Capra hircus).</title>
        <authorList>
            <person name="Siddiki A.Z."/>
            <person name="Baten A."/>
            <person name="Billah M."/>
            <person name="Alam M.A.U."/>
            <person name="Shawrob K.S.M."/>
            <person name="Saha S."/>
            <person name="Chowdhury M."/>
            <person name="Rahman A.H."/>
            <person name="Stear M."/>
            <person name="Miah G."/>
            <person name="Das G.B."/>
            <person name="Hossain M.M."/>
            <person name="Kumkum M."/>
            <person name="Islam M.S."/>
            <person name="Mollah A.M."/>
            <person name="Ahsan A."/>
            <person name="Tusar F."/>
            <person name="Khan M.K.I."/>
        </authorList>
    </citation>
    <scope>NUCLEOTIDE SEQUENCE [LARGE SCALE GENOMIC DNA]</scope>
</reference>
<protein>
    <recommendedName>
        <fullName evidence="2">KIAA0825</fullName>
    </recommendedName>
</protein>
<dbReference type="InterPro" id="IPR027993">
    <property type="entry name" value="DUF4495"/>
</dbReference>
<accession>A0A8C2RBE5</accession>
<dbReference type="PANTHER" id="PTHR33960:SF1">
    <property type="entry name" value="SIMILAR TO KIAA0825 PROTEIN"/>
    <property type="match status" value="1"/>
</dbReference>
<dbReference type="Ensembl" id="ENSCHIT00010036877.1">
    <property type="protein sequence ID" value="ENSCHIP00010026129.1"/>
    <property type="gene ID" value="ENSCHIG00010019125.1"/>
</dbReference>
<dbReference type="PANTHER" id="PTHR33960">
    <property type="entry name" value="SIMILAR TO KIAA0825 PROTEIN"/>
    <property type="match status" value="1"/>
</dbReference>
<sequence>MDWGDEYPHNSFDLHCLLNSFPGDLEFKQIFSDIDEKIEQNAISIEHCIKEIQSEVNKQCPDVQLRTTTDCFEWLNNYNYNSSKSPSIPHGDLINFLKILRDLLKNEQNQEEMVLNLLWDLSCQSSVSFPSTVSGVSFHFLSRTSLHSVEDHSSMDVKSVWDDIRLHLRRFLVNKLQSHNEINNSQQKILLKNQCIQQFLFLYPESEVTSKYQSIQNKLLTTLLQNCFPSFSRESNLDIMADRYQGTILKLYSMIKEDFNTLHEILAPSSTVKFIKETYLDTVTEEMAKFLENFCELQFKESAVRVVKTSKNSSKHRGTVHALVTPEYPQKGRNFFLSLDELKFLSQLVKSFLKLEKKVQELFEEMFSWLRIPRNTSGILETSNREIVIEKPRTNESSITSEQLLPVTEFCSDIMEKLDIMLPLALACKDDSFQEIRANFVEACCKVATAVLARLQERSKEFPSRAPLKNLNALLSTAVYVFQHFMQYDRVMKENAKKPIFLVPIQRYQEFISSLQFQVTDYCVRVCATSILQDAESHHWDDYKAFYEGERCSFSLQMWHYFFWALRHDLWTILPPKLAQEILAEVLEKSLSLLASRYAQAHPSYKRTLQIRLDVTTILICTENMLWSVCTSVQKLLNPHAYVDDKIFKIHTHCNNLFTTLVILTSPLTELHQAFQHGLGDSSSDSLKPIFKQPLHWLSCISHFYPSLLRTPSAGRLTAEGQLKLLLSQPGCNWNLLLETLLHHDGLLLRILLKSSKCTFQEQVSNTENNLNQGSNLIEAVFQVLYHCTFSPQTFGNVFVNYMEEEQLWDFLYNIPVSTHRESEGEVIRCLRLALTDAVKDIVQQVVSVMSSGSSCERNLSKRSVPEHLRESIPKEWNYIPKETKRKESSKGSTRLAAQAVSIVISKLPTVIACLPPPIKYFFILSERKMSENFVELKKAGLLVWNLIVIICRIFEDGNTVELLTGASLDRWSKEKLGLVCVCLESITGEQTSRPNQMTQKVIRSIEQQKPNWVECQLLKARKLSTECAFMTIEKSTALEEGDIALELTEQKINMMVLDICHKPGGSEYLRQIYHIMRLNEGYLKEQLFSMNGSEEKPLPIQSLKTTLRSVEDQPSAFNPFHVYKVFSRSMLDQSAITKWNWNWSNLLPNYLGLDKMTFSVLLKNR</sequence>
<name>A0A8C2RBE5_CAPHI</name>
<dbReference type="Pfam" id="PF14906">
    <property type="entry name" value="DUF4495"/>
    <property type="match status" value="1"/>
</dbReference>
<proteinExistence type="predicted"/>
<evidence type="ECO:0008006" key="2">
    <source>
        <dbReference type="Google" id="ProtNLM"/>
    </source>
</evidence>
<organism evidence="1">
    <name type="scientific">Capra hircus</name>
    <name type="common">Goat</name>
    <dbReference type="NCBI Taxonomy" id="9925"/>
    <lineage>
        <taxon>Eukaryota</taxon>
        <taxon>Metazoa</taxon>
        <taxon>Chordata</taxon>
        <taxon>Craniata</taxon>
        <taxon>Vertebrata</taxon>
        <taxon>Euteleostomi</taxon>
        <taxon>Mammalia</taxon>
        <taxon>Eutheria</taxon>
        <taxon>Laurasiatheria</taxon>
        <taxon>Artiodactyla</taxon>
        <taxon>Ruminantia</taxon>
        <taxon>Pecora</taxon>
        <taxon>Bovidae</taxon>
        <taxon>Caprinae</taxon>
        <taxon>Capra</taxon>
    </lineage>
</organism>
<reference evidence="1" key="2">
    <citation type="submission" date="2025-08" db="UniProtKB">
        <authorList>
            <consortium name="Ensembl"/>
        </authorList>
    </citation>
    <scope>IDENTIFICATION</scope>
</reference>
<evidence type="ECO:0000313" key="1">
    <source>
        <dbReference type="Ensembl" id="ENSCHIP00010026129.1"/>
    </source>
</evidence>
<dbReference type="AlphaFoldDB" id="A0A8C2RBE5"/>